<dbReference type="InterPro" id="IPR053147">
    <property type="entry name" value="Hsp_HslJ-like"/>
</dbReference>
<evidence type="ECO:0000313" key="4">
    <source>
        <dbReference type="Proteomes" id="UP000184671"/>
    </source>
</evidence>
<keyword evidence="1" id="KW-1133">Transmembrane helix</keyword>
<proteinExistence type="predicted"/>
<dbReference type="Proteomes" id="UP000184671">
    <property type="component" value="Unassembled WGS sequence"/>
</dbReference>
<dbReference type="AlphaFoldDB" id="A0A1M4MKF6"/>
<reference evidence="3 4" key="1">
    <citation type="submission" date="2016-08" db="EMBL/GenBank/DDBJ databases">
        <authorList>
            <person name="Seilhamer J.J."/>
        </authorList>
    </citation>
    <scope>NUCLEOTIDE SEQUENCE [LARGE SCALE GENOMIC DNA]</scope>
    <source>
        <strain evidence="3">L21-II-0</strain>
    </source>
</reference>
<dbReference type="InterPro" id="IPR005184">
    <property type="entry name" value="DUF306_Meta_HslJ"/>
</dbReference>
<dbReference type="InterPro" id="IPR038670">
    <property type="entry name" value="HslJ-like_sf"/>
</dbReference>
<dbReference type="Pfam" id="PF03724">
    <property type="entry name" value="META"/>
    <property type="match status" value="2"/>
</dbReference>
<dbReference type="PANTHER" id="PTHR35535">
    <property type="entry name" value="HEAT SHOCK PROTEIN HSLJ"/>
    <property type="match status" value="1"/>
</dbReference>
<evidence type="ECO:0000256" key="1">
    <source>
        <dbReference type="SAM" id="Phobius"/>
    </source>
</evidence>
<feature type="transmembrane region" description="Helical" evidence="1">
    <location>
        <begin position="12"/>
        <end position="30"/>
    </location>
</feature>
<dbReference type="PANTHER" id="PTHR35535:SF1">
    <property type="entry name" value="HEAT SHOCK PROTEIN HSLJ"/>
    <property type="match status" value="1"/>
</dbReference>
<name>A0A1M4MKF6_9EURY</name>
<accession>A0A1M4MKF6</accession>
<gene>
    <name evidence="3" type="ORF">L21_1223</name>
</gene>
<dbReference type="STRING" id="118126.L21_1223"/>
<dbReference type="EMBL" id="FMID01000028">
    <property type="protein sequence ID" value="SCL75327.1"/>
    <property type="molecule type" value="Genomic_DNA"/>
</dbReference>
<dbReference type="RefSeq" id="WP_074369598.1">
    <property type="nucleotide sequence ID" value="NZ_FMID01000028.1"/>
</dbReference>
<feature type="domain" description="DUF306" evidence="2">
    <location>
        <begin position="43"/>
        <end position="156"/>
    </location>
</feature>
<sequence>MGREGQNILAKTAFLIVVAACIVSVVWTGGADTSPDESGRIAEPLSGTAWNLVEFRADNGSVVAPLHGEAPLIVFGESGTLTGSAGCNLYSASYRINGSTIAVEPVVATAAYPANEQELVQQENRYRELLVAAASYRVEDDRLTITGPSGRELLAFARAEQPESAPLLATEWHLTHYTNGSGSTVASPVPGTDIILVFDSDGTLSGSAGCNAYSAPYRVNETGLSVERVIATKASCTEPAGVMEQEKAYLDLLRSAAGYRIVGDTLAVIDGTGRVILFFESEA</sequence>
<organism evidence="3 4">
    <name type="scientific">Methanoculleus chikugoensis</name>
    <dbReference type="NCBI Taxonomy" id="118126"/>
    <lineage>
        <taxon>Archaea</taxon>
        <taxon>Methanobacteriati</taxon>
        <taxon>Methanobacteriota</taxon>
        <taxon>Stenosarchaea group</taxon>
        <taxon>Methanomicrobia</taxon>
        <taxon>Methanomicrobiales</taxon>
        <taxon>Methanomicrobiaceae</taxon>
        <taxon>Methanoculleus</taxon>
    </lineage>
</organism>
<dbReference type="Gene3D" id="2.40.128.270">
    <property type="match status" value="2"/>
</dbReference>
<keyword evidence="1" id="KW-0812">Transmembrane</keyword>
<dbReference type="OrthoDB" id="106090at2157"/>
<keyword evidence="1" id="KW-0472">Membrane</keyword>
<evidence type="ECO:0000313" key="3">
    <source>
        <dbReference type="EMBL" id="SCL75327.1"/>
    </source>
</evidence>
<feature type="domain" description="DUF306" evidence="2">
    <location>
        <begin position="165"/>
        <end position="279"/>
    </location>
</feature>
<evidence type="ECO:0000259" key="2">
    <source>
        <dbReference type="Pfam" id="PF03724"/>
    </source>
</evidence>
<protein>
    <submittedName>
        <fullName evidence="3">META domain protein</fullName>
    </submittedName>
</protein>